<dbReference type="KEGG" id="plig:NAG76_22515"/>
<name>A0A9J6ZEH2_9BACL</name>
<accession>A0A9J6ZEH2</accession>
<evidence type="ECO:0000313" key="2">
    <source>
        <dbReference type="Proteomes" id="UP001056756"/>
    </source>
</evidence>
<dbReference type="AlphaFoldDB" id="A0A9J6ZEH2"/>
<protein>
    <submittedName>
        <fullName evidence="1">Uncharacterized protein</fullName>
    </submittedName>
</protein>
<proteinExistence type="predicted"/>
<dbReference type="Proteomes" id="UP001056756">
    <property type="component" value="Chromosome"/>
</dbReference>
<dbReference type="EMBL" id="CP097899">
    <property type="protein sequence ID" value="URN94554.1"/>
    <property type="molecule type" value="Genomic_DNA"/>
</dbReference>
<reference evidence="1" key="1">
    <citation type="submission" date="2022-05" db="EMBL/GenBank/DDBJ databases">
        <title>Novel bacterial taxa in a minimal lignocellulolytic consortium and its capacity to transform plastics disclosed by genome-resolved metagenomics.</title>
        <authorList>
            <person name="Rodriguez C.A.D."/>
            <person name="Diaz-Garcia L."/>
            <person name="Herrera K."/>
            <person name="Tarazona N.A."/>
            <person name="Sproer C."/>
            <person name="Overmann J."/>
            <person name="Jimenez D.J."/>
        </authorList>
    </citation>
    <scope>NUCLEOTIDE SEQUENCE</scope>
    <source>
        <strain evidence="1">MAG5</strain>
    </source>
</reference>
<sequence length="150" mass="16491">MANIEPIKPQETLGQTFDRINRQFNELDNDVKSHKTSKQAHKAEDIVYSGTSNVKQAIDAQGQRISDIVAQSGDDITEIVDARGGYTVIGDRLGAADERLNNKIIVTENPPAVANRLEGSFYFHVTDSVPIPTDNDNLRVSPSMGIKILE</sequence>
<gene>
    <name evidence="1" type="ORF">NAG76_22515</name>
</gene>
<organism evidence="1 2">
    <name type="scientific">Candidatus Pristimantibacillus lignocellulolyticus</name>
    <dbReference type="NCBI Taxonomy" id="2994561"/>
    <lineage>
        <taxon>Bacteria</taxon>
        <taxon>Bacillati</taxon>
        <taxon>Bacillota</taxon>
        <taxon>Bacilli</taxon>
        <taxon>Bacillales</taxon>
        <taxon>Paenibacillaceae</taxon>
        <taxon>Candidatus Pristimantibacillus</taxon>
    </lineage>
</organism>
<evidence type="ECO:0000313" key="1">
    <source>
        <dbReference type="EMBL" id="URN94554.1"/>
    </source>
</evidence>